<evidence type="ECO:0000256" key="2">
    <source>
        <dbReference type="ARBA" id="ARBA00022490"/>
    </source>
</evidence>
<feature type="compositionally biased region" description="Basic and acidic residues" evidence="7">
    <location>
        <begin position="136"/>
        <end position="146"/>
    </location>
</feature>
<evidence type="ECO:0000256" key="4">
    <source>
        <dbReference type="ARBA" id="ARBA00022771"/>
    </source>
</evidence>
<name>A0A445CTI1_ARAHY</name>
<reference evidence="9 10" key="1">
    <citation type="submission" date="2019-01" db="EMBL/GenBank/DDBJ databases">
        <title>Sequencing of cultivated peanut Arachis hypogaea provides insights into genome evolution and oil improvement.</title>
        <authorList>
            <person name="Chen X."/>
        </authorList>
    </citation>
    <scope>NUCLEOTIDE SEQUENCE [LARGE SCALE GENOMIC DNA]</scope>
    <source>
        <strain evidence="10">cv. Fuhuasheng</strain>
        <tissue evidence="9">Leaves</tissue>
    </source>
</reference>
<feature type="compositionally biased region" description="Polar residues" evidence="7">
    <location>
        <begin position="766"/>
        <end position="798"/>
    </location>
</feature>
<sequence>MRHPAPPREARKRQQIITKNALFILSVGKIRIEAFPNDENHDPSPKQTAPPPLSLFFMSILPSQAQPAPSSSSSPSTSNPNSQYGFPNSLPSSSISSLSSQFNNFDSNIDASFGSLRISDPQSPCHHPGSSTQATEDSRGPSEKVMESVSASGISSSSPSQNSGIHSRSHAGKRAGGSSHSSGKTAGMLSSHRHQQNPVSANYPGSSPPLGRRSQMVNGNYLLNFQYDPISRSQPRGPPPPLPRRQRKRRPYNKDLFLQANYRFMVLDTGNYSPQSMDPDKMLQWEDIICVTYSTPFPVQCPICLEYPLCPQITSCGHIFCFPCILQYLMLGEEDHKGDCWKRCPLCFVMISVKDLYTVHITNVKQYQVGDNIEFTFLTRKKDSFTLSHKNKQETDIASSSNGDLCDPFSKFTLTSDVDLSVRHAISDLDGWLARADSGLVDDLEKLPYVCAAMQQLKQRKKYWNEHRASDISSRLIDSEHQIQLTAANAVDADGETHSNGSRISTVDFQDQSKGIILDKSTAEACPHQTLDGEKLIEQEINPSSSYEEKNGVQRHSNGIGETKESDSYNFFQAVDGQHIILHPLNTKCLLHHYGSYDMLPHRITGKILQMETVTQSEAMRRRYKFLSHFPLTTTFQLCEIDLSEMLPPEALAPFMDEIKKRAHQRKQLAKKEQKEKFKAEAAAAYSFPIPSYKLASYDDTPTFSMDDFEALGNSAMSSSPPVVGERKTFSNVTRLGFAAAHDSPSLQIQETSSTHNNNTVTSPTGTTGPRNVETPSYSNVTSRAESNVNMNASNTNDFGKKRKKQNRVLLSTSGGRRY</sequence>
<dbReference type="EMBL" id="SDMP01000006">
    <property type="protein sequence ID" value="RYR54222.1"/>
    <property type="molecule type" value="Genomic_DNA"/>
</dbReference>
<dbReference type="PROSITE" id="PS50089">
    <property type="entry name" value="ZF_RING_2"/>
    <property type="match status" value="1"/>
</dbReference>
<dbReference type="PANTHER" id="PTHR12983:SF9">
    <property type="entry name" value="E3 UBIQUITIN-PROTEIN LIGASE RNF10"/>
    <property type="match status" value="1"/>
</dbReference>
<evidence type="ECO:0000313" key="9">
    <source>
        <dbReference type="EMBL" id="RYR54222.1"/>
    </source>
</evidence>
<feature type="compositionally biased region" description="Low complexity" evidence="7">
    <location>
        <begin position="148"/>
        <end position="166"/>
    </location>
</feature>
<evidence type="ECO:0000256" key="3">
    <source>
        <dbReference type="ARBA" id="ARBA00022723"/>
    </source>
</evidence>
<dbReference type="PROSITE" id="PS00518">
    <property type="entry name" value="ZF_RING_1"/>
    <property type="match status" value="1"/>
</dbReference>
<feature type="domain" description="RING-type" evidence="8">
    <location>
        <begin position="301"/>
        <end position="347"/>
    </location>
</feature>
<dbReference type="GO" id="GO:0045944">
    <property type="term" value="P:positive regulation of transcription by RNA polymerase II"/>
    <property type="evidence" value="ECO:0007669"/>
    <property type="project" value="TreeGrafter"/>
</dbReference>
<gene>
    <name evidence="9" type="ORF">Ahy_A06g029485</name>
</gene>
<feature type="region of interest" description="Disordered" evidence="7">
    <location>
        <begin position="228"/>
        <end position="250"/>
    </location>
</feature>
<dbReference type="Gene3D" id="3.30.40.10">
    <property type="entry name" value="Zinc/RING finger domain, C3HC4 (zinc finger)"/>
    <property type="match status" value="1"/>
</dbReference>
<dbReference type="Proteomes" id="UP000289738">
    <property type="component" value="Chromosome A06"/>
</dbReference>
<dbReference type="InterPro" id="IPR018957">
    <property type="entry name" value="Znf_C3HC4_RING-type"/>
</dbReference>
<evidence type="ECO:0000256" key="5">
    <source>
        <dbReference type="ARBA" id="ARBA00022833"/>
    </source>
</evidence>
<comment type="subcellular location">
    <subcellularLocation>
        <location evidence="1">Cytoplasm</location>
    </subcellularLocation>
</comment>
<feature type="region of interest" description="Disordered" evidence="7">
    <location>
        <begin position="742"/>
        <end position="819"/>
    </location>
</feature>
<keyword evidence="4 6" id="KW-0863">Zinc-finger</keyword>
<evidence type="ECO:0000256" key="6">
    <source>
        <dbReference type="PROSITE-ProRule" id="PRU00175"/>
    </source>
</evidence>
<comment type="caution">
    <text evidence="9">The sequence shown here is derived from an EMBL/GenBank/DDBJ whole genome shotgun (WGS) entry which is preliminary data.</text>
</comment>
<proteinExistence type="predicted"/>
<dbReference type="Pfam" id="PF00097">
    <property type="entry name" value="zf-C3HC4"/>
    <property type="match status" value="1"/>
</dbReference>
<dbReference type="STRING" id="3818.A0A445CTI1"/>
<accession>A0A445CTI1</accession>
<keyword evidence="2" id="KW-0963">Cytoplasm</keyword>
<keyword evidence="5" id="KW-0862">Zinc</keyword>
<evidence type="ECO:0000313" key="10">
    <source>
        <dbReference type="Proteomes" id="UP000289738"/>
    </source>
</evidence>
<dbReference type="GO" id="GO:0000976">
    <property type="term" value="F:transcription cis-regulatory region binding"/>
    <property type="evidence" value="ECO:0007669"/>
    <property type="project" value="TreeGrafter"/>
</dbReference>
<dbReference type="GO" id="GO:0008270">
    <property type="term" value="F:zinc ion binding"/>
    <property type="evidence" value="ECO:0007669"/>
    <property type="project" value="UniProtKB-KW"/>
</dbReference>
<evidence type="ECO:0000256" key="7">
    <source>
        <dbReference type="SAM" id="MobiDB-lite"/>
    </source>
</evidence>
<organism evidence="9 10">
    <name type="scientific">Arachis hypogaea</name>
    <name type="common">Peanut</name>
    <dbReference type="NCBI Taxonomy" id="3818"/>
    <lineage>
        <taxon>Eukaryota</taxon>
        <taxon>Viridiplantae</taxon>
        <taxon>Streptophyta</taxon>
        <taxon>Embryophyta</taxon>
        <taxon>Tracheophyta</taxon>
        <taxon>Spermatophyta</taxon>
        <taxon>Magnoliopsida</taxon>
        <taxon>eudicotyledons</taxon>
        <taxon>Gunneridae</taxon>
        <taxon>Pentapetalae</taxon>
        <taxon>rosids</taxon>
        <taxon>fabids</taxon>
        <taxon>Fabales</taxon>
        <taxon>Fabaceae</taxon>
        <taxon>Papilionoideae</taxon>
        <taxon>50 kb inversion clade</taxon>
        <taxon>dalbergioids sensu lato</taxon>
        <taxon>Dalbergieae</taxon>
        <taxon>Pterocarpus clade</taxon>
        <taxon>Arachis</taxon>
    </lineage>
</organism>
<dbReference type="FunFam" id="3.30.40.10:FF:000450">
    <property type="entry name" value="RING finger protein 10"/>
    <property type="match status" value="1"/>
</dbReference>
<dbReference type="AlphaFoldDB" id="A0A445CTI1"/>
<dbReference type="InterPro" id="IPR001841">
    <property type="entry name" value="Znf_RING"/>
</dbReference>
<dbReference type="SMART" id="SM00184">
    <property type="entry name" value="RING"/>
    <property type="match status" value="1"/>
</dbReference>
<dbReference type="OrthoDB" id="302966at2759"/>
<keyword evidence="10" id="KW-1185">Reference proteome</keyword>
<dbReference type="GO" id="GO:0005737">
    <property type="term" value="C:cytoplasm"/>
    <property type="evidence" value="ECO:0007669"/>
    <property type="project" value="UniProtKB-SubCell"/>
</dbReference>
<feature type="region of interest" description="Disordered" evidence="7">
    <location>
        <begin position="113"/>
        <end position="215"/>
    </location>
</feature>
<evidence type="ECO:0000256" key="1">
    <source>
        <dbReference type="ARBA" id="ARBA00004496"/>
    </source>
</evidence>
<feature type="compositionally biased region" description="Low complexity" evidence="7">
    <location>
        <begin position="752"/>
        <end position="765"/>
    </location>
</feature>
<dbReference type="InterPro" id="IPR013083">
    <property type="entry name" value="Znf_RING/FYVE/PHD"/>
</dbReference>
<dbReference type="SUPFAM" id="SSF57850">
    <property type="entry name" value="RING/U-box"/>
    <property type="match status" value="1"/>
</dbReference>
<feature type="compositionally biased region" description="Polar residues" evidence="7">
    <location>
        <begin position="196"/>
        <end position="205"/>
    </location>
</feature>
<dbReference type="InterPro" id="IPR039739">
    <property type="entry name" value="MAG2/RNF10"/>
</dbReference>
<dbReference type="CDD" id="cd16536">
    <property type="entry name" value="RING-HC_RNF10"/>
    <property type="match status" value="1"/>
</dbReference>
<feature type="compositionally biased region" description="Low complexity" evidence="7">
    <location>
        <begin position="89"/>
        <end position="98"/>
    </location>
</feature>
<dbReference type="PANTHER" id="PTHR12983">
    <property type="entry name" value="RING FINGER 10 FAMILY MEMBER"/>
    <property type="match status" value="1"/>
</dbReference>
<evidence type="ECO:0000259" key="8">
    <source>
        <dbReference type="PROSITE" id="PS50089"/>
    </source>
</evidence>
<keyword evidence="3" id="KW-0479">Metal-binding</keyword>
<feature type="region of interest" description="Disordered" evidence="7">
    <location>
        <begin position="64"/>
        <end position="98"/>
    </location>
</feature>
<feature type="compositionally biased region" description="Polar residues" evidence="7">
    <location>
        <begin position="809"/>
        <end position="819"/>
    </location>
</feature>
<dbReference type="InterPro" id="IPR017907">
    <property type="entry name" value="Znf_RING_CS"/>
</dbReference>
<feature type="compositionally biased region" description="Low complexity" evidence="7">
    <location>
        <begin position="64"/>
        <end position="82"/>
    </location>
</feature>
<protein>
    <recommendedName>
        <fullName evidence="8">RING-type domain-containing protein</fullName>
    </recommendedName>
</protein>
<feature type="region of interest" description="Disordered" evidence="7">
    <location>
        <begin position="543"/>
        <end position="562"/>
    </location>
</feature>